<name>A0ABX4IIN1_9ENTR</name>
<evidence type="ECO:0000313" key="4">
    <source>
        <dbReference type="Proteomes" id="UP000219642"/>
    </source>
</evidence>
<proteinExistence type="predicted"/>
<comment type="caution">
    <text evidence="3">The sequence shown here is derived from an EMBL/GenBank/DDBJ whole genome shotgun (WGS) entry which is preliminary data.</text>
</comment>
<dbReference type="EMBL" id="NITV01000016">
    <property type="protein sequence ID" value="PDO82769.1"/>
    <property type="molecule type" value="Genomic_DNA"/>
</dbReference>
<feature type="chain" id="PRO_5045736620" evidence="2">
    <location>
        <begin position="19"/>
        <end position="195"/>
    </location>
</feature>
<reference evidence="3 4" key="1">
    <citation type="submission" date="2017-06" db="EMBL/GenBank/DDBJ databases">
        <title>Draft genome sequence of nitrogen-fixing Kosakonia pseudosacchari strain NN143 isolated from sugarcane roots.</title>
        <authorList>
            <person name="Li Y."/>
            <person name="Li S."/>
            <person name="Lin L."/>
            <person name="Wu X."/>
            <person name="Yang L."/>
            <person name="Li Y."/>
            <person name="An Q."/>
        </authorList>
    </citation>
    <scope>NUCLEOTIDE SEQUENCE [LARGE SCALE GENOMIC DNA]</scope>
    <source>
        <strain evidence="3 4">NN143</strain>
    </source>
</reference>
<evidence type="ECO:0000256" key="2">
    <source>
        <dbReference type="SAM" id="SignalP"/>
    </source>
</evidence>
<dbReference type="RefSeq" id="WP_097402018.1">
    <property type="nucleotide sequence ID" value="NZ_NITV01000016.1"/>
</dbReference>
<feature type="signal peptide" evidence="2">
    <location>
        <begin position="1"/>
        <end position="18"/>
    </location>
</feature>
<accession>A0ABX4IIN1</accession>
<protein>
    <submittedName>
        <fullName evidence="3">Type IV conjugative transfer system protein TraV</fullName>
    </submittedName>
</protein>
<keyword evidence="4" id="KW-1185">Reference proteome</keyword>
<dbReference type="NCBIfam" id="TIGR02747">
    <property type="entry name" value="TraV"/>
    <property type="match status" value="1"/>
</dbReference>
<sequence>MHKVLGAALLCGALTGCAGMNSDFDCNATATDKCLTTAEANRLAAQGKSIDDIGTDKDVKKPAGETLPALRNTAPVVSASRPVSVAATGITPKTIAPRPIVASPTPVTPTTTTRSALTGQPLTTQIQPLPYVSPSRSVSDAGRVTAQRIPDATQRLWIAPWVDTDDNFHQPAVVEFVKNKSHWDEGFRVIGEGGE</sequence>
<dbReference type="InterPro" id="IPR014118">
    <property type="entry name" value="T4SS_TraV"/>
</dbReference>
<feature type="region of interest" description="Disordered" evidence="1">
    <location>
        <begin position="96"/>
        <end position="115"/>
    </location>
</feature>
<keyword evidence="2" id="KW-0732">Signal</keyword>
<evidence type="ECO:0000256" key="1">
    <source>
        <dbReference type="SAM" id="MobiDB-lite"/>
    </source>
</evidence>
<dbReference type="Pfam" id="PF09676">
    <property type="entry name" value="TraV"/>
    <property type="match status" value="1"/>
</dbReference>
<dbReference type="PROSITE" id="PS51257">
    <property type="entry name" value="PROKAR_LIPOPROTEIN"/>
    <property type="match status" value="1"/>
</dbReference>
<dbReference type="NCBIfam" id="NF010293">
    <property type="entry name" value="PRK13733.1"/>
    <property type="match status" value="1"/>
</dbReference>
<organism evidence="3 4">
    <name type="scientific">Kosakonia pseudosacchari</name>
    <dbReference type="NCBI Taxonomy" id="1646340"/>
    <lineage>
        <taxon>Bacteria</taxon>
        <taxon>Pseudomonadati</taxon>
        <taxon>Pseudomonadota</taxon>
        <taxon>Gammaproteobacteria</taxon>
        <taxon>Enterobacterales</taxon>
        <taxon>Enterobacteriaceae</taxon>
        <taxon>Kosakonia</taxon>
    </lineage>
</organism>
<feature type="compositionally biased region" description="Low complexity" evidence="1">
    <location>
        <begin position="104"/>
        <end position="113"/>
    </location>
</feature>
<dbReference type="Proteomes" id="UP000219642">
    <property type="component" value="Unassembled WGS sequence"/>
</dbReference>
<evidence type="ECO:0000313" key="3">
    <source>
        <dbReference type="EMBL" id="PDO82769.1"/>
    </source>
</evidence>
<gene>
    <name evidence="3" type="primary">traV</name>
    <name evidence="3" type="ORF">BK796_22060</name>
</gene>